<sequence length="78" mass="8996">MAGWAAWSRAAARQRRRLLEELGARQEREEAIRAALAEDFAALKRLELALQAQRHGEAREASRKAERAAEDMELRRLR</sequence>
<dbReference type="Proteomes" id="UP000460715">
    <property type="component" value="Unassembled WGS sequence"/>
</dbReference>
<evidence type="ECO:0000313" key="2">
    <source>
        <dbReference type="EMBL" id="MXP65575.1"/>
    </source>
</evidence>
<gene>
    <name evidence="2" type="ORF">E0493_19690</name>
</gene>
<organism evidence="2 3">
    <name type="scientific">Teichococcus coralli</name>
    <dbReference type="NCBI Taxonomy" id="2545983"/>
    <lineage>
        <taxon>Bacteria</taxon>
        <taxon>Pseudomonadati</taxon>
        <taxon>Pseudomonadota</taxon>
        <taxon>Alphaproteobacteria</taxon>
        <taxon>Acetobacterales</taxon>
        <taxon>Roseomonadaceae</taxon>
        <taxon>Roseomonas</taxon>
    </lineage>
</organism>
<comment type="caution">
    <text evidence="2">The sequence shown here is derived from an EMBL/GenBank/DDBJ whole genome shotgun (WGS) entry which is preliminary data.</text>
</comment>
<feature type="region of interest" description="Disordered" evidence="1">
    <location>
        <begin position="54"/>
        <end position="78"/>
    </location>
</feature>
<evidence type="ECO:0000313" key="3">
    <source>
        <dbReference type="Proteomes" id="UP000460715"/>
    </source>
</evidence>
<dbReference type="EMBL" id="SNVJ01000023">
    <property type="protein sequence ID" value="MXP65575.1"/>
    <property type="molecule type" value="Genomic_DNA"/>
</dbReference>
<keyword evidence="3" id="KW-1185">Reference proteome</keyword>
<evidence type="ECO:0000256" key="1">
    <source>
        <dbReference type="SAM" id="MobiDB-lite"/>
    </source>
</evidence>
<protein>
    <submittedName>
        <fullName evidence="2">Uncharacterized protein</fullName>
    </submittedName>
</protein>
<name>A0A845BF26_9PROT</name>
<dbReference type="AlphaFoldDB" id="A0A845BF26"/>
<reference evidence="2 3" key="1">
    <citation type="submission" date="2019-03" db="EMBL/GenBank/DDBJ databases">
        <title>Roseomonas sp. a novel Roseomonas species isolated from Sea whip Gorgonian.</title>
        <authorList>
            <person name="Li F."/>
            <person name="Pan X."/>
            <person name="Huang S."/>
            <person name="Li Z."/>
            <person name="Meng B."/>
        </authorList>
    </citation>
    <scope>NUCLEOTIDE SEQUENCE [LARGE SCALE GENOMIC DNA]</scope>
    <source>
        <strain evidence="2 3">M0104</strain>
    </source>
</reference>
<proteinExistence type="predicted"/>
<accession>A0A845BF26</accession>